<evidence type="ECO:0000256" key="4">
    <source>
        <dbReference type="ARBA" id="ARBA00022691"/>
    </source>
</evidence>
<organism evidence="6">
    <name type="scientific">Micromonas pusilla</name>
    <name type="common">Picoplanktonic green alga</name>
    <name type="synonym">Chromulina pusilla</name>
    <dbReference type="NCBI Taxonomy" id="38833"/>
    <lineage>
        <taxon>Eukaryota</taxon>
        <taxon>Viridiplantae</taxon>
        <taxon>Chlorophyta</taxon>
        <taxon>Mamiellophyceae</taxon>
        <taxon>Mamiellales</taxon>
        <taxon>Mamiellaceae</taxon>
        <taxon>Micromonas</taxon>
    </lineage>
</organism>
<proteinExistence type="predicted"/>
<evidence type="ECO:0000256" key="1">
    <source>
        <dbReference type="ARBA" id="ARBA00011975"/>
    </source>
</evidence>
<keyword evidence="4" id="KW-0949">S-adenosyl-L-methionine</keyword>
<dbReference type="EMBL" id="HBDY01014096">
    <property type="protein sequence ID" value="CAD8247409.1"/>
    <property type="molecule type" value="Transcribed_RNA"/>
</dbReference>
<dbReference type="AlphaFoldDB" id="A0A7R9TYL4"/>
<dbReference type="Gene3D" id="3.90.120.10">
    <property type="entry name" value="DNA Methylase, subunit A, domain 2"/>
    <property type="match status" value="1"/>
</dbReference>
<dbReference type="GO" id="GO:0005634">
    <property type="term" value="C:nucleus"/>
    <property type="evidence" value="ECO:0007669"/>
    <property type="project" value="TreeGrafter"/>
</dbReference>
<protein>
    <recommendedName>
        <fullName evidence="1">DNA (cytosine-5-)-methyltransferase</fullName>
        <ecNumber evidence="1">2.1.1.37</ecNumber>
    </recommendedName>
</protein>
<dbReference type="PANTHER" id="PTHR10629:SF52">
    <property type="entry name" value="DNA (CYTOSINE-5)-METHYLTRANSFERASE 1"/>
    <property type="match status" value="1"/>
</dbReference>
<dbReference type="GO" id="GO:0003677">
    <property type="term" value="F:DNA binding"/>
    <property type="evidence" value="ECO:0007669"/>
    <property type="project" value="TreeGrafter"/>
</dbReference>
<dbReference type="Pfam" id="PF00145">
    <property type="entry name" value="DNA_methylase"/>
    <property type="match status" value="1"/>
</dbReference>
<feature type="region of interest" description="Disordered" evidence="5">
    <location>
        <begin position="441"/>
        <end position="489"/>
    </location>
</feature>
<dbReference type="InterPro" id="IPR029063">
    <property type="entry name" value="SAM-dependent_MTases_sf"/>
</dbReference>
<name>A0A7R9TYL4_MICPS</name>
<evidence type="ECO:0000256" key="5">
    <source>
        <dbReference type="SAM" id="MobiDB-lite"/>
    </source>
</evidence>
<evidence type="ECO:0000256" key="2">
    <source>
        <dbReference type="ARBA" id="ARBA00022603"/>
    </source>
</evidence>
<keyword evidence="3" id="KW-0808">Transferase</keyword>
<dbReference type="InterPro" id="IPR050390">
    <property type="entry name" value="C5-Methyltransferase"/>
</dbReference>
<evidence type="ECO:0000313" key="6">
    <source>
        <dbReference type="EMBL" id="CAD8247409.1"/>
    </source>
</evidence>
<feature type="compositionally biased region" description="Acidic residues" evidence="5">
    <location>
        <begin position="461"/>
        <end position="489"/>
    </location>
</feature>
<gene>
    <name evidence="6" type="ORF">MPUS1402_LOCUS10695</name>
</gene>
<dbReference type="GO" id="GO:0044027">
    <property type="term" value="P:negative regulation of gene expression via chromosomal CpG island methylation"/>
    <property type="evidence" value="ECO:0007669"/>
    <property type="project" value="TreeGrafter"/>
</dbReference>
<dbReference type="GO" id="GO:0032259">
    <property type="term" value="P:methylation"/>
    <property type="evidence" value="ECO:0007669"/>
    <property type="project" value="UniProtKB-KW"/>
</dbReference>
<sequence length="489" mass="55050">MRCSLVPYDCKGVGWREMAGSMNSMKAPKMMRCDDAQWAQLSQRWCNKIPSFMLTDQNAALRAKKKPLKLDPATGMPAVKPGWKLRSRVFPLVPYWCLTMKAGKDSGCYGRLSYDEPHPTVHSYHKPHWHPSLVPYAPRVMSVREKARIQGFPDRFVFKGTVHQQYKQIANAVSPQLTKALARSILHSALQTKTRGAFDASKDAESLRQVTYSESLPNFKDFMSGFDENAVARFKRHAPIAVKTPKLCEMTYAEFLMEYNTEFRSDHSVRNANLTPFQVLHQVEINHSWHVGEVFAVRWNEGGGDGGGDAGAYREILISFKGFTKPEWVDLNGDMYVTLPWKQFMSKHTDEVSAVLNAPKSKQRFGVPGSGFARPGRVLNLPPELDVLSTVNGEGALEGNGYSQPELIAAETQFNEWDQTYADDKAEGRVLVTNTTKKYDRKTKGKAVKSAAPAKKKAEIVAEEEDDDEEDEEDVELEEDLPQCSDDED</sequence>
<accession>A0A7R9TYL4</accession>
<dbReference type="PANTHER" id="PTHR10629">
    <property type="entry name" value="CYTOSINE-SPECIFIC METHYLTRANSFERASE"/>
    <property type="match status" value="1"/>
</dbReference>
<dbReference type="InterPro" id="IPR001525">
    <property type="entry name" value="C5_MeTfrase"/>
</dbReference>
<dbReference type="EC" id="2.1.1.37" evidence="1"/>
<reference evidence="6" key="1">
    <citation type="submission" date="2021-01" db="EMBL/GenBank/DDBJ databases">
        <authorList>
            <person name="Corre E."/>
            <person name="Pelletier E."/>
            <person name="Niang G."/>
            <person name="Scheremetjew M."/>
            <person name="Finn R."/>
            <person name="Kale V."/>
            <person name="Holt S."/>
            <person name="Cochrane G."/>
            <person name="Meng A."/>
            <person name="Brown T."/>
            <person name="Cohen L."/>
        </authorList>
    </citation>
    <scope>NUCLEOTIDE SEQUENCE</scope>
    <source>
        <strain evidence="6">RCC1614</strain>
    </source>
</reference>
<evidence type="ECO:0000256" key="3">
    <source>
        <dbReference type="ARBA" id="ARBA00022679"/>
    </source>
</evidence>
<dbReference type="GO" id="GO:0003886">
    <property type="term" value="F:DNA (cytosine-5-)-methyltransferase activity"/>
    <property type="evidence" value="ECO:0007669"/>
    <property type="project" value="UniProtKB-EC"/>
</dbReference>
<dbReference type="SUPFAM" id="SSF53335">
    <property type="entry name" value="S-adenosyl-L-methionine-dependent methyltransferases"/>
    <property type="match status" value="1"/>
</dbReference>
<keyword evidence="2" id="KW-0489">Methyltransferase</keyword>